<keyword evidence="3" id="KW-1185">Reference proteome</keyword>
<reference evidence="2" key="1">
    <citation type="journal article" date="2020" name="bioRxiv">
        <title>Comparative genomics of Chlamydomonas.</title>
        <authorList>
            <person name="Craig R.J."/>
            <person name="Hasan A.R."/>
            <person name="Ness R.W."/>
            <person name="Keightley P.D."/>
        </authorList>
    </citation>
    <scope>NUCLEOTIDE SEQUENCE</scope>
    <source>
        <strain evidence="2">CCAP 11/70</strain>
    </source>
</reference>
<dbReference type="EMBL" id="JAEHOE010000095">
    <property type="protein sequence ID" value="KAG2487582.1"/>
    <property type="molecule type" value="Genomic_DNA"/>
</dbReference>
<evidence type="ECO:0000256" key="1">
    <source>
        <dbReference type="ARBA" id="ARBA00004430"/>
    </source>
</evidence>
<dbReference type="InterPro" id="IPR027417">
    <property type="entry name" value="P-loop_NTPase"/>
</dbReference>
<dbReference type="Gene3D" id="3.80.10.10">
    <property type="entry name" value="Ribonuclease Inhibitor"/>
    <property type="match status" value="1"/>
</dbReference>
<dbReference type="AlphaFoldDB" id="A0A835XQ96"/>
<evidence type="ECO:0000313" key="2">
    <source>
        <dbReference type="EMBL" id="KAG2487582.1"/>
    </source>
</evidence>
<dbReference type="OrthoDB" id="562334at2759"/>
<dbReference type="InterPro" id="IPR032675">
    <property type="entry name" value="LRR_dom_sf"/>
</dbReference>
<evidence type="ECO:0000313" key="3">
    <source>
        <dbReference type="Proteomes" id="UP000612055"/>
    </source>
</evidence>
<sequence>MAKAGLPLPAEAPARLPAFSRVLADIGGEQSLTANLSTFSGHLKRIHRSSQQLLQPFADASAIAPLPTRDLHLESLTADSAVLLVSAFPCLQRLELELAAQYRWTRQPWSDTELVAALDVLLNPDNGARQLTDLSLQPRWQAMLTPALAAALSAGTRLQRLGLAFGLYEPDQVAPLACLTALQSLGISECEPGLLAPLLCPLTGLTSLKLGSTEALLPLEHLASLRALSDLEAWFCTLDLDTLSRLESLRELLVGGLVLPSNGLNDHSTPGPSEAWGSGATWQLPSQLSALYLCKQAPEVLHALRASPLRLLTWDLNLELQRGTHYDEASGGLTEFGEVALSSAAGFLAGRMDGGSCIRVKPRDLSRLLPVGGVEEAGPGRRDHTAWLEALGRAGVPSLVLDGVDLEHADLEALARHAGLKVLDLPNPGPAQPGSPLLYPLDGLLPLSCAPGLETLALGIDLWCDEEAEEEADPLRLAAGARAVLLELLSASQPRLSVRLSFSDPRCAGAEFRARLQGVVAGLREELEAAKVDPARLSLDADED</sequence>
<dbReference type="Gene3D" id="3.40.50.300">
    <property type="entry name" value="P-loop containing nucleotide triphosphate hydrolases"/>
    <property type="match status" value="1"/>
</dbReference>
<dbReference type="PANTHER" id="PTHR48466">
    <property type="entry name" value="OS10G0509000 PROTEIN-RELATED"/>
    <property type="match status" value="1"/>
</dbReference>
<name>A0A835XQ96_9CHLO</name>
<accession>A0A835XQ96</accession>
<dbReference type="GO" id="GO:0006298">
    <property type="term" value="P:mismatch repair"/>
    <property type="evidence" value="ECO:0007669"/>
    <property type="project" value="InterPro"/>
</dbReference>
<comment type="subcellular location">
    <subcellularLocation>
        <location evidence="1">Cytoplasm</location>
        <location evidence="1">Cytoskeleton</location>
        <location evidence="1">Cilium axoneme</location>
    </subcellularLocation>
</comment>
<dbReference type="GO" id="GO:0005524">
    <property type="term" value="F:ATP binding"/>
    <property type="evidence" value="ECO:0007669"/>
    <property type="project" value="InterPro"/>
</dbReference>
<dbReference type="GO" id="GO:0005930">
    <property type="term" value="C:axoneme"/>
    <property type="evidence" value="ECO:0007669"/>
    <property type="project" value="UniProtKB-SubCell"/>
</dbReference>
<gene>
    <name evidence="2" type="ORF">HYH03_013861</name>
</gene>
<dbReference type="GO" id="GO:0140664">
    <property type="term" value="F:ATP-dependent DNA damage sensor activity"/>
    <property type="evidence" value="ECO:0007669"/>
    <property type="project" value="InterPro"/>
</dbReference>
<dbReference type="Proteomes" id="UP000612055">
    <property type="component" value="Unassembled WGS sequence"/>
</dbReference>
<proteinExistence type="predicted"/>
<comment type="caution">
    <text evidence="2">The sequence shown here is derived from an EMBL/GenBank/DDBJ whole genome shotgun (WGS) entry which is preliminary data.</text>
</comment>
<protein>
    <submittedName>
        <fullName evidence="2">Uncharacterized protein</fullName>
    </submittedName>
</protein>
<organism evidence="2 3">
    <name type="scientific">Edaphochlamys debaryana</name>
    <dbReference type="NCBI Taxonomy" id="47281"/>
    <lineage>
        <taxon>Eukaryota</taxon>
        <taxon>Viridiplantae</taxon>
        <taxon>Chlorophyta</taxon>
        <taxon>core chlorophytes</taxon>
        <taxon>Chlorophyceae</taxon>
        <taxon>CS clade</taxon>
        <taxon>Chlamydomonadales</taxon>
        <taxon>Chlamydomonadales incertae sedis</taxon>
        <taxon>Edaphochlamys</taxon>
    </lineage>
</organism>
<dbReference type="GO" id="GO:0030983">
    <property type="term" value="F:mismatched DNA binding"/>
    <property type="evidence" value="ECO:0007669"/>
    <property type="project" value="InterPro"/>
</dbReference>
<dbReference type="PANTHER" id="PTHR48466:SF2">
    <property type="entry name" value="OS10G0509000 PROTEIN"/>
    <property type="match status" value="1"/>
</dbReference>
<dbReference type="InterPro" id="IPR045076">
    <property type="entry name" value="MutS"/>
</dbReference>
<dbReference type="SUPFAM" id="SSF52058">
    <property type="entry name" value="L domain-like"/>
    <property type="match status" value="1"/>
</dbReference>